<dbReference type="STRING" id="1618570.UT08_C0003G0031"/>
<organism evidence="2 3">
    <name type="scientific">Candidatus Woesebacteria bacterium GW2011_GWB1_38_8</name>
    <dbReference type="NCBI Taxonomy" id="1618570"/>
    <lineage>
        <taxon>Bacteria</taxon>
        <taxon>Candidatus Woeseibacteriota</taxon>
    </lineage>
</organism>
<keyword evidence="1" id="KW-1133">Transmembrane helix</keyword>
<keyword evidence="1" id="KW-0812">Transmembrane</keyword>
<reference evidence="2 3" key="1">
    <citation type="journal article" date="2015" name="Nature">
        <title>rRNA introns, odd ribosomes, and small enigmatic genomes across a large radiation of phyla.</title>
        <authorList>
            <person name="Brown C.T."/>
            <person name="Hug L.A."/>
            <person name="Thomas B.C."/>
            <person name="Sharon I."/>
            <person name="Castelle C.J."/>
            <person name="Singh A."/>
            <person name="Wilkins M.J."/>
            <person name="Williams K.H."/>
            <person name="Banfield J.F."/>
        </authorList>
    </citation>
    <scope>NUCLEOTIDE SEQUENCE [LARGE SCALE GENOMIC DNA]</scope>
</reference>
<evidence type="ECO:0000256" key="1">
    <source>
        <dbReference type="SAM" id="Phobius"/>
    </source>
</evidence>
<protein>
    <submittedName>
        <fullName evidence="2">Uncharacterized protein</fullName>
    </submittedName>
</protein>
<dbReference type="AlphaFoldDB" id="A0A0G0L1M2"/>
<accession>A0A0G0L1M2</accession>
<evidence type="ECO:0000313" key="2">
    <source>
        <dbReference type="EMBL" id="KKQ85868.1"/>
    </source>
</evidence>
<comment type="caution">
    <text evidence="2">The sequence shown here is derived from an EMBL/GenBank/DDBJ whole genome shotgun (WGS) entry which is preliminary data.</text>
</comment>
<gene>
    <name evidence="2" type="ORF">UT08_C0003G0031</name>
</gene>
<dbReference type="EMBL" id="LBVL01000003">
    <property type="protein sequence ID" value="KKQ85868.1"/>
    <property type="molecule type" value="Genomic_DNA"/>
</dbReference>
<feature type="transmembrane region" description="Helical" evidence="1">
    <location>
        <begin position="39"/>
        <end position="57"/>
    </location>
</feature>
<proteinExistence type="predicted"/>
<keyword evidence="1" id="KW-0472">Membrane</keyword>
<dbReference type="Proteomes" id="UP000034081">
    <property type="component" value="Unassembled WGS sequence"/>
</dbReference>
<evidence type="ECO:0000313" key="3">
    <source>
        <dbReference type="Proteomes" id="UP000034081"/>
    </source>
</evidence>
<name>A0A0G0L1M2_9BACT</name>
<sequence>MGSNMSKDKAEKDKLTFRINRVDGFLLQLAVNSGGVKNFILFDGVVGFICVLFTWATGSLLPFIFWACGTGYIFYLFGKLAKDPQGRAFFLDTSYFYKYLRWQAELLGDKEGGKLKLDKPQEVQPILDVPGDIMTEAKIDARKAIAERSQTK</sequence>